<keyword evidence="3 5" id="KW-1133">Transmembrane helix</keyword>
<dbReference type="AlphaFoldDB" id="A0A5B6TFZ8"/>
<organism evidence="7 8">
    <name type="scientific">Rufibacter hautae</name>
    <dbReference type="NCBI Taxonomy" id="2595005"/>
    <lineage>
        <taxon>Bacteria</taxon>
        <taxon>Pseudomonadati</taxon>
        <taxon>Bacteroidota</taxon>
        <taxon>Cytophagia</taxon>
        <taxon>Cytophagales</taxon>
        <taxon>Hymenobacteraceae</taxon>
        <taxon>Rufibacter</taxon>
    </lineage>
</organism>
<dbReference type="EMBL" id="VKKY01000001">
    <property type="protein sequence ID" value="KAA3439341.1"/>
    <property type="molecule type" value="Genomic_DNA"/>
</dbReference>
<comment type="subcellular location">
    <subcellularLocation>
        <location evidence="1">Endomembrane system</location>
        <topology evidence="1">Multi-pass membrane protein</topology>
    </subcellularLocation>
</comment>
<gene>
    <name evidence="7" type="ORF">FOA19_01255</name>
</gene>
<keyword evidence="8" id="KW-1185">Reference proteome</keyword>
<evidence type="ECO:0000256" key="4">
    <source>
        <dbReference type="ARBA" id="ARBA00023136"/>
    </source>
</evidence>
<evidence type="ECO:0000313" key="8">
    <source>
        <dbReference type="Proteomes" id="UP000324133"/>
    </source>
</evidence>
<evidence type="ECO:0000313" key="7">
    <source>
        <dbReference type="EMBL" id="KAA3439341.1"/>
    </source>
</evidence>
<feature type="domain" description="DUF1232" evidence="6">
    <location>
        <begin position="32"/>
        <end position="68"/>
    </location>
</feature>
<proteinExistence type="predicted"/>
<evidence type="ECO:0000256" key="1">
    <source>
        <dbReference type="ARBA" id="ARBA00004127"/>
    </source>
</evidence>
<protein>
    <submittedName>
        <fullName evidence="7">DUF1232 domain-containing protein</fullName>
    </submittedName>
</protein>
<evidence type="ECO:0000256" key="5">
    <source>
        <dbReference type="SAM" id="Phobius"/>
    </source>
</evidence>
<accession>A0A5B6TFZ8</accession>
<reference evidence="7 8" key="1">
    <citation type="submission" date="2019-07" db="EMBL/GenBank/DDBJ databases">
        <title>Rufibacter sp. nov., isolated from lake sediment.</title>
        <authorList>
            <person name="Qu J.-H."/>
        </authorList>
    </citation>
    <scope>NUCLEOTIDE SEQUENCE [LARGE SCALE GENOMIC DNA]</scope>
    <source>
        <strain evidence="7 8">NBS58-1</strain>
    </source>
</reference>
<dbReference type="InterPro" id="IPR010652">
    <property type="entry name" value="DUF1232"/>
</dbReference>
<comment type="caution">
    <text evidence="7">The sequence shown here is derived from an EMBL/GenBank/DDBJ whole genome shotgun (WGS) entry which is preliminary data.</text>
</comment>
<feature type="transmembrane region" description="Helical" evidence="5">
    <location>
        <begin position="30"/>
        <end position="51"/>
    </location>
</feature>
<keyword evidence="2 5" id="KW-0812">Transmembrane</keyword>
<dbReference type="OrthoDB" id="9800202at2"/>
<name>A0A5B6TFZ8_9BACT</name>
<feature type="transmembrane region" description="Helical" evidence="5">
    <location>
        <begin position="102"/>
        <end position="119"/>
    </location>
</feature>
<evidence type="ECO:0000259" key="6">
    <source>
        <dbReference type="Pfam" id="PF06803"/>
    </source>
</evidence>
<dbReference type="RefSeq" id="WP_149088985.1">
    <property type="nucleotide sequence ID" value="NZ_VKKY01000001.1"/>
</dbReference>
<dbReference type="Proteomes" id="UP000324133">
    <property type="component" value="Unassembled WGS sequence"/>
</dbReference>
<dbReference type="GO" id="GO:0012505">
    <property type="term" value="C:endomembrane system"/>
    <property type="evidence" value="ECO:0007669"/>
    <property type="project" value="UniProtKB-SubCell"/>
</dbReference>
<evidence type="ECO:0000256" key="3">
    <source>
        <dbReference type="ARBA" id="ARBA00022989"/>
    </source>
</evidence>
<evidence type="ECO:0000256" key="2">
    <source>
        <dbReference type="ARBA" id="ARBA00022692"/>
    </source>
</evidence>
<dbReference type="Pfam" id="PF06803">
    <property type="entry name" value="DUF1232"/>
    <property type="match status" value="1"/>
</dbReference>
<sequence length="129" mass="14991">MWQKLKRWAKRLKADVWAVALAIQDPRTPWLAKAMGALTVAYALSPIDLIPDFIPVLGYLDDLLLLPLGIWLTVKLLPTDLMEEYRQKIATNGVPRFKHSKWAALVIILLWALALWWAGSWARRWYQNR</sequence>
<keyword evidence="4 5" id="KW-0472">Membrane</keyword>